<evidence type="ECO:0000313" key="4">
    <source>
        <dbReference type="Proteomes" id="UP000547674"/>
    </source>
</evidence>
<dbReference type="Proteomes" id="UP000547674">
    <property type="component" value="Unassembled WGS sequence"/>
</dbReference>
<reference evidence="3 4" key="1">
    <citation type="submission" date="2020-03" db="EMBL/GenBank/DDBJ databases">
        <title>Metabolic flexibility allows generalist bacteria to become dominant in a frequently disturbed ecosystem.</title>
        <authorList>
            <person name="Chen Y.-J."/>
            <person name="Leung P.M."/>
            <person name="Bay S.K."/>
            <person name="Hugenholtz P."/>
            <person name="Kessler A.J."/>
            <person name="Shelley G."/>
            <person name="Waite D.W."/>
            <person name="Cook P.L."/>
            <person name="Greening C."/>
        </authorList>
    </citation>
    <scope>NUCLEOTIDE SEQUENCE [LARGE SCALE GENOMIC DNA]</scope>
    <source>
        <strain evidence="3">SS_bin_28</strain>
    </source>
</reference>
<organism evidence="3 4">
    <name type="scientific">Eiseniibacteriota bacterium</name>
    <dbReference type="NCBI Taxonomy" id="2212470"/>
    <lineage>
        <taxon>Bacteria</taxon>
        <taxon>Candidatus Eiseniibacteriota</taxon>
    </lineage>
</organism>
<feature type="signal peptide" evidence="2">
    <location>
        <begin position="1"/>
        <end position="23"/>
    </location>
</feature>
<evidence type="ECO:0000256" key="2">
    <source>
        <dbReference type="SAM" id="SignalP"/>
    </source>
</evidence>
<evidence type="ECO:0008006" key="5">
    <source>
        <dbReference type="Google" id="ProtNLM"/>
    </source>
</evidence>
<evidence type="ECO:0000256" key="1">
    <source>
        <dbReference type="SAM" id="MobiDB-lite"/>
    </source>
</evidence>
<name>A0A7Y2H1U7_UNCEI</name>
<feature type="chain" id="PRO_5030511873" description="PEP-CTERM sorting domain-containing protein" evidence="2">
    <location>
        <begin position="24"/>
        <end position="275"/>
    </location>
</feature>
<keyword evidence="2" id="KW-0732">Signal</keyword>
<feature type="compositionally biased region" description="Polar residues" evidence="1">
    <location>
        <begin position="259"/>
        <end position="268"/>
    </location>
</feature>
<proteinExistence type="predicted"/>
<dbReference type="EMBL" id="JABDJR010000173">
    <property type="protein sequence ID" value="NNF06037.1"/>
    <property type="molecule type" value="Genomic_DNA"/>
</dbReference>
<accession>A0A7Y2H1U7</accession>
<evidence type="ECO:0000313" key="3">
    <source>
        <dbReference type="EMBL" id="NNF06037.1"/>
    </source>
</evidence>
<comment type="caution">
    <text evidence="3">The sequence shown here is derived from an EMBL/GenBank/DDBJ whole genome shotgun (WGS) entry which is preliminary data.</text>
</comment>
<feature type="region of interest" description="Disordered" evidence="1">
    <location>
        <begin position="247"/>
        <end position="275"/>
    </location>
</feature>
<dbReference type="AlphaFoldDB" id="A0A7Y2H1U7"/>
<gene>
    <name evidence="3" type="ORF">HKN21_04700</name>
</gene>
<protein>
    <recommendedName>
        <fullName evidence="5">PEP-CTERM sorting domain-containing protein</fullName>
    </recommendedName>
</protein>
<sequence>MKKLATSLVAVLALGLSVSAVSAQTVSSNVEGLNDGVLTSDPQGPSATAVTSALTFIDTFTIDFSGDGFGRAVQRPDGIGAVVADALFANGQTGQYVEATTCWEETATNTSGAAQDYEFSFLITPPSLRVGDFAGASDLNPNRPEISFEATILVNGSVAFTAQAELLGGTVSHVLNETGTSLSPVFVGPGSVFGYDFSPYADVLNLGSVPNGGSVTVKYIMKARVDTPGFELGGRAQIGDPFDLDGTPGFTGELMPSSPVATEESSWGQIKKGLN</sequence>